<accession>A0ABT9RNT8</accession>
<dbReference type="EMBL" id="JAUSRE010000002">
    <property type="protein sequence ID" value="MDP9886891.1"/>
    <property type="molecule type" value="Genomic_DNA"/>
</dbReference>
<protein>
    <submittedName>
        <fullName evidence="1">Uncharacterized protein</fullName>
    </submittedName>
</protein>
<organism evidence="1 2">
    <name type="scientific">Pseudarthrobacter enclensis</name>
    <dbReference type="NCBI Taxonomy" id="993070"/>
    <lineage>
        <taxon>Bacteria</taxon>
        <taxon>Bacillati</taxon>
        <taxon>Actinomycetota</taxon>
        <taxon>Actinomycetes</taxon>
        <taxon>Micrococcales</taxon>
        <taxon>Micrococcaceae</taxon>
        <taxon>Pseudarthrobacter</taxon>
    </lineage>
</organism>
<evidence type="ECO:0000313" key="1">
    <source>
        <dbReference type="EMBL" id="MDP9886891.1"/>
    </source>
</evidence>
<evidence type="ECO:0000313" key="2">
    <source>
        <dbReference type="Proteomes" id="UP001226577"/>
    </source>
</evidence>
<name>A0ABT9RNT8_9MICC</name>
<sequence length="40" mass="4684">MPQVRAERFIRIDPETAFAFSQTTGDLRLKRELMAEFKAL</sequence>
<reference evidence="1 2" key="1">
    <citation type="submission" date="2023-07" db="EMBL/GenBank/DDBJ databases">
        <title>Sorghum-associated microbial communities from plants grown in Nebraska, USA.</title>
        <authorList>
            <person name="Schachtman D."/>
        </authorList>
    </citation>
    <scope>NUCLEOTIDE SEQUENCE [LARGE SCALE GENOMIC DNA]</scope>
    <source>
        <strain evidence="1 2">CC222</strain>
    </source>
</reference>
<dbReference type="Proteomes" id="UP001226577">
    <property type="component" value="Unassembled WGS sequence"/>
</dbReference>
<gene>
    <name evidence="1" type="ORF">J2X98_000461</name>
</gene>
<keyword evidence="2" id="KW-1185">Reference proteome</keyword>
<comment type="caution">
    <text evidence="1">The sequence shown here is derived from an EMBL/GenBank/DDBJ whole genome shotgun (WGS) entry which is preliminary data.</text>
</comment>
<proteinExistence type="predicted"/>